<dbReference type="InterPro" id="IPR016181">
    <property type="entry name" value="Acyl_CoA_acyltransferase"/>
</dbReference>
<keyword evidence="1 3" id="KW-0808">Transferase</keyword>
<proteinExistence type="predicted"/>
<evidence type="ECO:0000313" key="4">
    <source>
        <dbReference type="Proteomes" id="UP000244384"/>
    </source>
</evidence>
<protein>
    <submittedName>
        <fullName evidence="3">GNAT family N-acetyltransferase</fullName>
    </submittedName>
</protein>
<dbReference type="AlphaFoldDB" id="A0A2S0WIJ0"/>
<dbReference type="PROSITE" id="PS51186">
    <property type="entry name" value="GNAT"/>
    <property type="match status" value="1"/>
</dbReference>
<evidence type="ECO:0000256" key="2">
    <source>
        <dbReference type="ARBA" id="ARBA00023315"/>
    </source>
</evidence>
<keyword evidence="2" id="KW-0012">Acyltransferase</keyword>
<dbReference type="PANTHER" id="PTHR43877:SF2">
    <property type="entry name" value="AMINOALKYLPHOSPHONATE N-ACETYLTRANSFERASE-RELATED"/>
    <property type="match status" value="1"/>
</dbReference>
<dbReference type="PANTHER" id="PTHR43877">
    <property type="entry name" value="AMINOALKYLPHOSPHONATE N-ACETYLTRANSFERASE-RELATED-RELATED"/>
    <property type="match status" value="1"/>
</dbReference>
<dbReference type="Proteomes" id="UP000244384">
    <property type="component" value="Chromosome"/>
</dbReference>
<keyword evidence="4" id="KW-1185">Reference proteome</keyword>
<evidence type="ECO:0000256" key="1">
    <source>
        <dbReference type="ARBA" id="ARBA00022679"/>
    </source>
</evidence>
<accession>A0A2S0WIJ0</accession>
<organism evidence="3 4">
    <name type="scientific">Aeromicrobium chenweiae</name>
    <dbReference type="NCBI Taxonomy" id="2079793"/>
    <lineage>
        <taxon>Bacteria</taxon>
        <taxon>Bacillati</taxon>
        <taxon>Actinomycetota</taxon>
        <taxon>Actinomycetes</taxon>
        <taxon>Propionibacteriales</taxon>
        <taxon>Nocardioidaceae</taxon>
        <taxon>Aeromicrobium</taxon>
    </lineage>
</organism>
<dbReference type="EMBL" id="CP026952">
    <property type="protein sequence ID" value="AWB91094.1"/>
    <property type="molecule type" value="Genomic_DNA"/>
</dbReference>
<dbReference type="InterPro" id="IPR050832">
    <property type="entry name" value="Bact_Acetyltransf"/>
</dbReference>
<dbReference type="SUPFAM" id="SSF55729">
    <property type="entry name" value="Acyl-CoA N-acyltransferases (Nat)"/>
    <property type="match status" value="1"/>
</dbReference>
<gene>
    <name evidence="3" type="ORF">C3E78_02015</name>
</gene>
<dbReference type="Gene3D" id="3.40.630.30">
    <property type="match status" value="1"/>
</dbReference>
<name>A0A2S0WIJ0_9ACTN</name>
<dbReference type="GO" id="GO:0016747">
    <property type="term" value="F:acyltransferase activity, transferring groups other than amino-acyl groups"/>
    <property type="evidence" value="ECO:0007669"/>
    <property type="project" value="InterPro"/>
</dbReference>
<dbReference type="OrthoDB" id="9805924at2"/>
<dbReference type="InterPro" id="IPR000182">
    <property type="entry name" value="GNAT_dom"/>
</dbReference>
<sequence length="182" mass="19514">MALLLKGRTEDVPTPATDHAPARPARSRPAWHAGAVTVIRATLEDVLEAAQLFAAYREFHGEPNDVAAAEAFLAARLARGESVVLLAVDEDEVVGFAQVYPTFSSTRLAPVWVLNDLFVVEHARGTGAADELLHTVAALAADAGAVSVGLSTAHANERAQAVYVRHGYQLDEVYRSYEKPLT</sequence>
<reference evidence="4" key="1">
    <citation type="submission" date="2018-01" db="EMBL/GenBank/DDBJ databases">
        <authorList>
            <person name="Li J."/>
        </authorList>
    </citation>
    <scope>NUCLEOTIDE SEQUENCE [LARGE SCALE GENOMIC DNA]</scope>
    <source>
        <strain evidence="4">592</strain>
    </source>
</reference>
<dbReference type="CDD" id="cd04301">
    <property type="entry name" value="NAT_SF"/>
    <property type="match status" value="1"/>
</dbReference>
<evidence type="ECO:0000313" key="3">
    <source>
        <dbReference type="EMBL" id="AWB91094.1"/>
    </source>
</evidence>
<accession>A0A5F2EV50</accession>
<dbReference type="Pfam" id="PF00583">
    <property type="entry name" value="Acetyltransf_1"/>
    <property type="match status" value="1"/>
</dbReference>
<dbReference type="KEGG" id="aez:C3E78_02015"/>